<dbReference type="EMBL" id="QVQW01000005">
    <property type="protein sequence ID" value="RKU48239.1"/>
    <property type="molecule type" value="Genomic_DNA"/>
</dbReference>
<dbReference type="InterPro" id="IPR022085">
    <property type="entry name" value="OpdG"/>
</dbReference>
<accession>A0A420YK29</accession>
<sequence length="290" mass="32822">MSDSPLTLHGAEVAEPPETITEKYFVLLRDYLRATGTASLPLQGCVEQIDALTRSPTSRDDGNVDIEAHLDALWNVLLDVVGQIQIDKMRDKRMETLARLIVELSKLDSGSVEVWGTNSKLWEDLPLLGPTLRENWNEPDEHMPEGKHPAWARQNAFLALLVARQQEEGIDKPSFLEFSVWTLRGALEEEIETPRPNFGSARILAASKWFQYAGEFLLEQSKSHYRAEDEMFARVTRPGKLFRGSPGMSLERFQFWRGRLEGLSQGPEDETVTKQAKEAAEIATNLLNHH</sequence>
<reference evidence="1 2" key="1">
    <citation type="submission" date="2018-08" db="EMBL/GenBank/DDBJ databases">
        <title>Draft genome of the lignicolous fungus Coniochaeta pulveracea.</title>
        <authorList>
            <person name="Borstlap C.J."/>
            <person name="De Witt R.N."/>
            <person name="Botha A."/>
            <person name="Volschenk H."/>
        </authorList>
    </citation>
    <scope>NUCLEOTIDE SEQUENCE [LARGE SCALE GENOMIC DNA]</scope>
    <source>
        <strain evidence="1 2">CAB683</strain>
    </source>
</reference>
<dbReference type="AlphaFoldDB" id="A0A420YK29"/>
<comment type="caution">
    <text evidence="1">The sequence shown here is derived from an EMBL/GenBank/DDBJ whole genome shotgun (WGS) entry which is preliminary data.</text>
</comment>
<keyword evidence="2" id="KW-1185">Reference proteome</keyword>
<dbReference type="OrthoDB" id="3350591at2759"/>
<proteinExistence type="predicted"/>
<evidence type="ECO:0000313" key="2">
    <source>
        <dbReference type="Proteomes" id="UP000275385"/>
    </source>
</evidence>
<dbReference type="Proteomes" id="UP000275385">
    <property type="component" value="Unassembled WGS sequence"/>
</dbReference>
<gene>
    <name evidence="1" type="ORF">DL546_004391</name>
</gene>
<dbReference type="PANTHER" id="PTHR38797:SF4">
    <property type="entry name" value="NUCLEAR PORE COMPLEX PROTEIN NUP85"/>
    <property type="match status" value="1"/>
</dbReference>
<dbReference type="Pfam" id="PF12311">
    <property type="entry name" value="DUF3632"/>
    <property type="match status" value="1"/>
</dbReference>
<name>A0A420YK29_9PEZI</name>
<dbReference type="STRING" id="177199.A0A420YK29"/>
<dbReference type="PANTHER" id="PTHR38797">
    <property type="entry name" value="NUCLEAR PORE COMPLEX PROTEIN NUP85-RELATED"/>
    <property type="match status" value="1"/>
</dbReference>
<evidence type="ECO:0000313" key="1">
    <source>
        <dbReference type="EMBL" id="RKU48239.1"/>
    </source>
</evidence>
<protein>
    <submittedName>
        <fullName evidence="1">Uncharacterized protein</fullName>
    </submittedName>
</protein>
<organism evidence="1 2">
    <name type="scientific">Coniochaeta pulveracea</name>
    <dbReference type="NCBI Taxonomy" id="177199"/>
    <lineage>
        <taxon>Eukaryota</taxon>
        <taxon>Fungi</taxon>
        <taxon>Dikarya</taxon>
        <taxon>Ascomycota</taxon>
        <taxon>Pezizomycotina</taxon>
        <taxon>Sordariomycetes</taxon>
        <taxon>Sordariomycetidae</taxon>
        <taxon>Coniochaetales</taxon>
        <taxon>Coniochaetaceae</taxon>
        <taxon>Coniochaeta</taxon>
    </lineage>
</organism>
<dbReference type="InterPro" id="IPR053204">
    <property type="entry name" value="Oxopyrrolidines_Biosynth-assoc"/>
</dbReference>